<organism evidence="7 8">
    <name type="scientific">Paraliobacillus quinghaiensis</name>
    <dbReference type="NCBI Taxonomy" id="470815"/>
    <lineage>
        <taxon>Bacteria</taxon>
        <taxon>Bacillati</taxon>
        <taxon>Bacillota</taxon>
        <taxon>Bacilli</taxon>
        <taxon>Bacillales</taxon>
        <taxon>Bacillaceae</taxon>
        <taxon>Paraliobacillus</taxon>
    </lineage>
</organism>
<protein>
    <submittedName>
        <fullName evidence="7">UPF0754 membrane protein</fullName>
    </submittedName>
</protein>
<dbReference type="RefSeq" id="WP_162879133.1">
    <property type="nucleotide sequence ID" value="NZ_BMLG01000002.1"/>
</dbReference>
<comment type="caution">
    <text evidence="7">The sequence shown here is derived from an EMBL/GenBank/DDBJ whole genome shotgun (WGS) entry which is preliminary data.</text>
</comment>
<evidence type="ECO:0000256" key="3">
    <source>
        <dbReference type="ARBA" id="ARBA00022692"/>
    </source>
</evidence>
<evidence type="ECO:0000256" key="2">
    <source>
        <dbReference type="ARBA" id="ARBA00008053"/>
    </source>
</evidence>
<evidence type="ECO:0000256" key="4">
    <source>
        <dbReference type="ARBA" id="ARBA00022989"/>
    </source>
</evidence>
<evidence type="ECO:0000256" key="6">
    <source>
        <dbReference type="SAM" id="Phobius"/>
    </source>
</evidence>
<feature type="transmembrane region" description="Helical" evidence="6">
    <location>
        <begin position="6"/>
        <end position="30"/>
    </location>
</feature>
<keyword evidence="8" id="KW-1185">Reference proteome</keyword>
<dbReference type="PANTHER" id="PTHR35791:SF1">
    <property type="entry name" value="UPF0754 MEMBRANE PROTEIN YHEB"/>
    <property type="match status" value="1"/>
</dbReference>
<gene>
    <name evidence="7" type="ORF">GCM10011351_09100</name>
</gene>
<sequence length="377" mass="42705">MSTVLIIFMMVAIGAVIGGVTNSLAIKMLFRPYHARYIGKFKLPFTPGLIPKRKDELAKQLGKMVVEHLITEEGLRKKLVNQDFQTQVEIWLEKEVNKLLVSDNTLRSVAAQFDFILDEVEIKRVLQEKAKGYYDNWMKDNATKLVGEIIDENVQRRLVSYFPMVAEVLQQRGVNYLGSEGATSKMEELVDSYFTEKGFFGNMFASVMGGRTIIDKIQPILTNYVDSQDMKQELEKLLQQEWEFLLEKPIKEVEVIIGKDTVETLIGYTIDQYAPVDNIIDQPFKVWFGSINHLIEQIVTGASTQLMQAANKRIGKLISGLGLEQIVENEVQAFPLERVEQLVLNISRREFKLITYLGALLGGLIGLIQGIIVVLVG</sequence>
<name>A0A917TJW4_9BACI</name>
<keyword evidence="4 6" id="KW-1133">Transmembrane helix</keyword>
<keyword evidence="5 6" id="KW-0472">Membrane</keyword>
<accession>A0A917TJW4</accession>
<keyword evidence="3 6" id="KW-0812">Transmembrane</keyword>
<evidence type="ECO:0000313" key="7">
    <source>
        <dbReference type="EMBL" id="GGM25599.1"/>
    </source>
</evidence>
<reference evidence="7" key="1">
    <citation type="journal article" date="2014" name="Int. J. Syst. Evol. Microbiol.">
        <title>Complete genome sequence of Corynebacterium casei LMG S-19264T (=DSM 44701T), isolated from a smear-ripened cheese.</title>
        <authorList>
            <consortium name="US DOE Joint Genome Institute (JGI-PGF)"/>
            <person name="Walter F."/>
            <person name="Albersmeier A."/>
            <person name="Kalinowski J."/>
            <person name="Ruckert C."/>
        </authorList>
    </citation>
    <scope>NUCLEOTIDE SEQUENCE</scope>
    <source>
        <strain evidence="7">CGMCC 1.6333</strain>
    </source>
</reference>
<dbReference type="Pfam" id="PF04286">
    <property type="entry name" value="DUF445"/>
    <property type="match status" value="1"/>
</dbReference>
<dbReference type="InterPro" id="IPR007383">
    <property type="entry name" value="DUF445"/>
</dbReference>
<dbReference type="EMBL" id="BMLG01000002">
    <property type="protein sequence ID" value="GGM25599.1"/>
    <property type="molecule type" value="Genomic_DNA"/>
</dbReference>
<comment type="subcellular location">
    <subcellularLocation>
        <location evidence="1">Endomembrane system</location>
    </subcellularLocation>
</comment>
<feature type="transmembrane region" description="Helical" evidence="6">
    <location>
        <begin position="353"/>
        <end position="376"/>
    </location>
</feature>
<dbReference type="GO" id="GO:0012505">
    <property type="term" value="C:endomembrane system"/>
    <property type="evidence" value="ECO:0007669"/>
    <property type="project" value="UniProtKB-SubCell"/>
</dbReference>
<dbReference type="AlphaFoldDB" id="A0A917TJW4"/>
<evidence type="ECO:0000256" key="1">
    <source>
        <dbReference type="ARBA" id="ARBA00004308"/>
    </source>
</evidence>
<reference evidence="7" key="2">
    <citation type="submission" date="2020-09" db="EMBL/GenBank/DDBJ databases">
        <authorList>
            <person name="Sun Q."/>
            <person name="Zhou Y."/>
        </authorList>
    </citation>
    <scope>NUCLEOTIDE SEQUENCE</scope>
    <source>
        <strain evidence="7">CGMCC 1.6333</strain>
    </source>
</reference>
<dbReference type="Proteomes" id="UP000618460">
    <property type="component" value="Unassembled WGS sequence"/>
</dbReference>
<dbReference type="PANTHER" id="PTHR35791">
    <property type="entry name" value="UPF0754 MEMBRANE PROTEIN YHEB"/>
    <property type="match status" value="1"/>
</dbReference>
<comment type="similarity">
    <text evidence="2">Belongs to the UPF0754 family.</text>
</comment>
<proteinExistence type="inferred from homology"/>
<evidence type="ECO:0000313" key="8">
    <source>
        <dbReference type="Proteomes" id="UP000618460"/>
    </source>
</evidence>
<evidence type="ECO:0000256" key="5">
    <source>
        <dbReference type="ARBA" id="ARBA00023136"/>
    </source>
</evidence>